<dbReference type="SUPFAM" id="SSF53474">
    <property type="entry name" value="alpha/beta-Hydrolases"/>
    <property type="match status" value="1"/>
</dbReference>
<evidence type="ECO:0000313" key="2">
    <source>
        <dbReference type="Proteomes" id="UP000799750"/>
    </source>
</evidence>
<dbReference type="OrthoDB" id="3844180at2759"/>
<proteinExistence type="predicted"/>
<evidence type="ECO:0008006" key="3">
    <source>
        <dbReference type="Google" id="ProtNLM"/>
    </source>
</evidence>
<organism evidence="1 2">
    <name type="scientific">Lophium mytilinum</name>
    <dbReference type="NCBI Taxonomy" id="390894"/>
    <lineage>
        <taxon>Eukaryota</taxon>
        <taxon>Fungi</taxon>
        <taxon>Dikarya</taxon>
        <taxon>Ascomycota</taxon>
        <taxon>Pezizomycotina</taxon>
        <taxon>Dothideomycetes</taxon>
        <taxon>Pleosporomycetidae</taxon>
        <taxon>Mytilinidiales</taxon>
        <taxon>Mytilinidiaceae</taxon>
        <taxon>Lophium</taxon>
    </lineage>
</organism>
<name>A0A6A6QKN5_9PEZI</name>
<dbReference type="Gene3D" id="3.40.50.1820">
    <property type="entry name" value="alpha/beta hydrolase"/>
    <property type="match status" value="1"/>
</dbReference>
<keyword evidence="2" id="KW-1185">Reference proteome</keyword>
<evidence type="ECO:0000313" key="1">
    <source>
        <dbReference type="EMBL" id="KAF2492604.1"/>
    </source>
</evidence>
<dbReference type="AlphaFoldDB" id="A0A6A6QKN5"/>
<sequence length="362" mass="39229">MDTIQTVELTLDVTAAANLNEPAHQAATVVLPPASKLPTTPIVCFARPGVQYNRLYYTHDLPGDGPGSEAHYHAAHGWIFVALDYLGAGDSSNNDGSKLTYAVVARAFLAAETEVLRQLAEGELLAGYPKVTDVVKIGVGQSMGGALTIIQTGRYHCYDGIAILGTSAIHTHPPAKPGEAGIVAPWLARDTAPGEPPVVLNQKRMEEFYLNKPEGFKSSKALAWSFHFDDVDSALVEDDFQRYDRDVGDASFKDRGDKKVVVPPWGCFNTPAASAMASVTPGAVAPEAASITCPVLVAMGERDVIADPKGEPRAYFSAAGVDLYVVPRMGHMHNFAGTRELLWKRIETWAEWVREVKEWQKK</sequence>
<dbReference type="EMBL" id="MU004193">
    <property type="protein sequence ID" value="KAF2492604.1"/>
    <property type="molecule type" value="Genomic_DNA"/>
</dbReference>
<protein>
    <recommendedName>
        <fullName evidence="3">Alpha/beta-hydrolase</fullName>
    </recommendedName>
</protein>
<reference evidence="1" key="1">
    <citation type="journal article" date="2020" name="Stud. Mycol.">
        <title>101 Dothideomycetes genomes: a test case for predicting lifestyles and emergence of pathogens.</title>
        <authorList>
            <person name="Haridas S."/>
            <person name="Albert R."/>
            <person name="Binder M."/>
            <person name="Bloem J."/>
            <person name="Labutti K."/>
            <person name="Salamov A."/>
            <person name="Andreopoulos B."/>
            <person name="Baker S."/>
            <person name="Barry K."/>
            <person name="Bills G."/>
            <person name="Bluhm B."/>
            <person name="Cannon C."/>
            <person name="Castanera R."/>
            <person name="Culley D."/>
            <person name="Daum C."/>
            <person name="Ezra D."/>
            <person name="Gonzalez J."/>
            <person name="Henrissat B."/>
            <person name="Kuo A."/>
            <person name="Liang C."/>
            <person name="Lipzen A."/>
            <person name="Lutzoni F."/>
            <person name="Magnuson J."/>
            <person name="Mondo S."/>
            <person name="Nolan M."/>
            <person name="Ohm R."/>
            <person name="Pangilinan J."/>
            <person name="Park H.-J."/>
            <person name="Ramirez L."/>
            <person name="Alfaro M."/>
            <person name="Sun H."/>
            <person name="Tritt A."/>
            <person name="Yoshinaga Y."/>
            <person name="Zwiers L.-H."/>
            <person name="Turgeon B."/>
            <person name="Goodwin S."/>
            <person name="Spatafora J."/>
            <person name="Crous P."/>
            <person name="Grigoriev I."/>
        </authorList>
    </citation>
    <scope>NUCLEOTIDE SEQUENCE</scope>
    <source>
        <strain evidence="1">CBS 269.34</strain>
    </source>
</reference>
<accession>A0A6A6QKN5</accession>
<gene>
    <name evidence="1" type="ORF">BU16DRAFT_619994</name>
</gene>
<dbReference type="InterPro" id="IPR029058">
    <property type="entry name" value="AB_hydrolase_fold"/>
</dbReference>
<dbReference type="Proteomes" id="UP000799750">
    <property type="component" value="Unassembled WGS sequence"/>
</dbReference>